<evidence type="ECO:0000313" key="4">
    <source>
        <dbReference type="Proteomes" id="UP001219933"/>
    </source>
</evidence>
<gene>
    <name evidence="3" type="ORF">MCUN1_003058</name>
</gene>
<dbReference type="EMBL" id="CP119880">
    <property type="protein sequence ID" value="WFD36181.1"/>
    <property type="molecule type" value="Genomic_DNA"/>
</dbReference>
<reference evidence="3" key="1">
    <citation type="submission" date="2023-03" db="EMBL/GenBank/DDBJ databases">
        <title>Mating type loci evolution in Malassezia.</title>
        <authorList>
            <person name="Coelho M.A."/>
        </authorList>
    </citation>
    <scope>NUCLEOTIDE SEQUENCE</scope>
    <source>
        <strain evidence="3">CBS 11721</strain>
    </source>
</reference>
<evidence type="ECO:0000259" key="2">
    <source>
        <dbReference type="Pfam" id="PF04438"/>
    </source>
</evidence>
<name>A0AAF0JCR3_9BASI</name>
<protein>
    <recommendedName>
        <fullName evidence="2">HIT-type domain-containing protein</fullName>
    </recommendedName>
</protein>
<feature type="compositionally biased region" description="Polar residues" evidence="1">
    <location>
        <begin position="39"/>
        <end position="48"/>
    </location>
</feature>
<keyword evidence="4" id="KW-1185">Reference proteome</keyword>
<dbReference type="Pfam" id="PF04438">
    <property type="entry name" value="zf-HIT"/>
    <property type="match status" value="1"/>
</dbReference>
<dbReference type="Proteomes" id="UP001219933">
    <property type="component" value="Chromosome 4"/>
</dbReference>
<sequence>MLTRLLALGAASFPARRDGSDAPAPAQHTDDALEDVLVQSATDASTPVPTDRSASRMSPAVRRLLGSRRGANALFADAVHAHQLQSMPDFMLGPPQYPARPLCAICHYWSSAVCMVCGEPYCSRACAQVHKETRCEQTW</sequence>
<feature type="region of interest" description="Disordered" evidence="1">
    <location>
        <begin position="39"/>
        <end position="59"/>
    </location>
</feature>
<dbReference type="AlphaFoldDB" id="A0AAF0JCR3"/>
<feature type="domain" description="HIT-type" evidence="2">
    <location>
        <begin position="100"/>
        <end position="126"/>
    </location>
</feature>
<accession>A0AAF0JCR3</accession>
<dbReference type="InterPro" id="IPR007529">
    <property type="entry name" value="Znf_HIT"/>
</dbReference>
<dbReference type="CDD" id="cd21437">
    <property type="entry name" value="zf-HIT_ZNHIT1_like"/>
    <property type="match status" value="1"/>
</dbReference>
<evidence type="ECO:0000313" key="3">
    <source>
        <dbReference type="EMBL" id="WFD36181.1"/>
    </source>
</evidence>
<evidence type="ECO:0000256" key="1">
    <source>
        <dbReference type="SAM" id="MobiDB-lite"/>
    </source>
</evidence>
<organism evidence="3 4">
    <name type="scientific">Malassezia cuniculi</name>
    <dbReference type="NCBI Taxonomy" id="948313"/>
    <lineage>
        <taxon>Eukaryota</taxon>
        <taxon>Fungi</taxon>
        <taxon>Dikarya</taxon>
        <taxon>Basidiomycota</taxon>
        <taxon>Ustilaginomycotina</taxon>
        <taxon>Malasseziomycetes</taxon>
        <taxon>Malasseziales</taxon>
        <taxon>Malasseziaceae</taxon>
        <taxon>Malassezia</taxon>
    </lineage>
</organism>
<proteinExistence type="predicted"/>